<comment type="caution">
    <text evidence="2">The sequence shown here is derived from an EMBL/GenBank/DDBJ whole genome shotgun (WGS) entry which is preliminary data.</text>
</comment>
<proteinExistence type="predicted"/>
<keyword evidence="1" id="KW-1133">Transmembrane helix</keyword>
<name>A0A5J4KHZ7_9CHLR</name>
<reference evidence="2 3" key="1">
    <citation type="submission" date="2019-10" db="EMBL/GenBank/DDBJ databases">
        <title>Dictyobacter vulcani sp. nov., within the class Ktedonobacteria, isolated from soil of volcanic Mt. Zao.</title>
        <authorList>
            <person name="Zheng Y."/>
            <person name="Wang C.M."/>
            <person name="Sakai Y."/>
            <person name="Abe K."/>
            <person name="Yokota A."/>
            <person name="Yabe S."/>
        </authorList>
    </citation>
    <scope>NUCLEOTIDE SEQUENCE [LARGE SCALE GENOMIC DNA]</scope>
    <source>
        <strain evidence="2 3">W12</strain>
    </source>
</reference>
<sequence>MAVYRPVVQTNDRQSVSDVSDALFWIEIFVWDEPFAAAVGSGGGWRSSQHDSHASIQPSKYAANRRVRIAGIKGLLTHRRALAFIALWLLMFRILVYNFYSTFAAYTSVVYSLWEGNGPGMGSGTGYLAGMGYIARRRLFDLKYTRTGLKMGRGDALFIR</sequence>
<feature type="transmembrane region" description="Helical" evidence="1">
    <location>
        <begin position="120"/>
        <end position="136"/>
    </location>
</feature>
<keyword evidence="3" id="KW-1185">Reference proteome</keyword>
<keyword evidence="1" id="KW-0812">Transmembrane</keyword>
<dbReference type="Proteomes" id="UP000326912">
    <property type="component" value="Unassembled WGS sequence"/>
</dbReference>
<gene>
    <name evidence="2" type="ORF">KDW_14670</name>
</gene>
<dbReference type="RefSeq" id="WP_151755321.1">
    <property type="nucleotide sequence ID" value="NZ_BKZW01000001.1"/>
</dbReference>
<organism evidence="2 3">
    <name type="scientific">Dictyobacter vulcani</name>
    <dbReference type="NCBI Taxonomy" id="2607529"/>
    <lineage>
        <taxon>Bacteria</taxon>
        <taxon>Bacillati</taxon>
        <taxon>Chloroflexota</taxon>
        <taxon>Ktedonobacteria</taxon>
        <taxon>Ktedonobacterales</taxon>
        <taxon>Dictyobacteraceae</taxon>
        <taxon>Dictyobacter</taxon>
    </lineage>
</organism>
<evidence type="ECO:0000313" key="3">
    <source>
        <dbReference type="Proteomes" id="UP000326912"/>
    </source>
</evidence>
<protein>
    <submittedName>
        <fullName evidence="2">Uncharacterized protein</fullName>
    </submittedName>
</protein>
<keyword evidence="1" id="KW-0472">Membrane</keyword>
<accession>A0A5J4KHZ7</accession>
<dbReference type="EMBL" id="BKZW01000001">
    <property type="protein sequence ID" value="GER87305.1"/>
    <property type="molecule type" value="Genomic_DNA"/>
</dbReference>
<dbReference type="AlphaFoldDB" id="A0A5J4KHZ7"/>
<evidence type="ECO:0000256" key="1">
    <source>
        <dbReference type="SAM" id="Phobius"/>
    </source>
</evidence>
<feature type="transmembrane region" description="Helical" evidence="1">
    <location>
        <begin position="81"/>
        <end position="100"/>
    </location>
</feature>
<evidence type="ECO:0000313" key="2">
    <source>
        <dbReference type="EMBL" id="GER87305.1"/>
    </source>
</evidence>